<keyword evidence="3" id="KW-1185">Reference proteome</keyword>
<dbReference type="AlphaFoldDB" id="A0A9W7LG90"/>
<dbReference type="Proteomes" id="UP001165065">
    <property type="component" value="Unassembled WGS sequence"/>
</dbReference>
<organism evidence="2 3">
    <name type="scientific">Triparma columacea</name>
    <dbReference type="NCBI Taxonomy" id="722753"/>
    <lineage>
        <taxon>Eukaryota</taxon>
        <taxon>Sar</taxon>
        <taxon>Stramenopiles</taxon>
        <taxon>Ochrophyta</taxon>
        <taxon>Bolidophyceae</taxon>
        <taxon>Parmales</taxon>
        <taxon>Triparmaceae</taxon>
        <taxon>Triparma</taxon>
    </lineage>
</organism>
<feature type="region of interest" description="Disordered" evidence="1">
    <location>
        <begin position="1"/>
        <end position="67"/>
    </location>
</feature>
<proteinExistence type="predicted"/>
<comment type="caution">
    <text evidence="2">The sequence shown here is derived from an EMBL/GenBank/DDBJ whole genome shotgun (WGS) entry which is preliminary data.</text>
</comment>
<evidence type="ECO:0000256" key="1">
    <source>
        <dbReference type="SAM" id="MobiDB-lite"/>
    </source>
</evidence>
<evidence type="ECO:0000313" key="2">
    <source>
        <dbReference type="EMBL" id="GMI48372.1"/>
    </source>
</evidence>
<accession>A0A9W7LG90</accession>
<sequence length="214" mass="23230">MVITEKTTINELKPAENMTNKATPKASRGAKRVTPDQPTSASKKKKIKTPVENDGGEGSLPTRTIINPNSIFDGAEMEATSYGKNQVMYAFVLTQTLMEGDKTRHAALKTPRTATGLPINPKLRSKEAALAAGTLICAKCKVRPGDPIGKKNKIHFNVFSYDLDGLTDKHLKDGSKASKRVGQAELEIANGDAQWLCKFCHAVKSSGHEYLFGE</sequence>
<dbReference type="OrthoDB" id="10419391at2759"/>
<evidence type="ECO:0000313" key="3">
    <source>
        <dbReference type="Proteomes" id="UP001165065"/>
    </source>
</evidence>
<dbReference type="EMBL" id="BRYA01000388">
    <property type="protein sequence ID" value="GMI48372.1"/>
    <property type="molecule type" value="Genomic_DNA"/>
</dbReference>
<protein>
    <submittedName>
        <fullName evidence="2">Uncharacterized protein</fullName>
    </submittedName>
</protein>
<name>A0A9W7LG90_9STRA</name>
<reference evidence="3" key="1">
    <citation type="journal article" date="2023" name="Commun. Biol.">
        <title>Genome analysis of Parmales, the sister group of diatoms, reveals the evolutionary specialization of diatoms from phago-mixotrophs to photoautotrophs.</title>
        <authorList>
            <person name="Ban H."/>
            <person name="Sato S."/>
            <person name="Yoshikawa S."/>
            <person name="Yamada K."/>
            <person name="Nakamura Y."/>
            <person name="Ichinomiya M."/>
            <person name="Sato N."/>
            <person name="Blanc-Mathieu R."/>
            <person name="Endo H."/>
            <person name="Kuwata A."/>
            <person name="Ogata H."/>
        </authorList>
    </citation>
    <scope>NUCLEOTIDE SEQUENCE [LARGE SCALE GENOMIC DNA]</scope>
</reference>
<gene>
    <name evidence="2" type="ORF">TrCOL_g9406</name>
</gene>
<feature type="compositionally biased region" description="Polar residues" evidence="1">
    <location>
        <begin position="1"/>
        <end position="10"/>
    </location>
</feature>